<dbReference type="NCBIfam" id="NF005719">
    <property type="entry name" value="PRK07535.1"/>
    <property type="match status" value="1"/>
</dbReference>
<dbReference type="GO" id="GO:0046872">
    <property type="term" value="F:metal ion binding"/>
    <property type="evidence" value="ECO:0007669"/>
    <property type="project" value="UniProtKB-KW"/>
</dbReference>
<keyword evidence="6" id="KW-0170">Cobalt</keyword>
<keyword evidence="4 8" id="KW-0808">Transferase</keyword>
<evidence type="ECO:0000313" key="8">
    <source>
        <dbReference type="EMBL" id="ROR89249.1"/>
    </source>
</evidence>
<sequence>MSGEMAAPLHTTIRSATRELVIGSDRPFCIIGERLNPTGRRIFQDQIKAGDLSAVGRDVKAQVEGGADVLDINMGVPLVDEAELLAKVITMVQGLTDLPICIDSSVVEALEAGLSVYQGRALVNSITAEDERLEQVLPLVKKYDAAVVALPNDVDEIPMEAEKRLLLVEKIVRVATQEYGIAIEDIVIDPLAMPIGADQATGLSTLETMRGIRERWGMNMTCGASNVSFGMPGRHELNGAWLAMAMTAGLSSAIMDARTPSVVSAVRAADLLLGHDEWGMAWISRARAAQAAQKAAEKAAAEAALAATAEPAAT</sequence>
<gene>
    <name evidence="8" type="ORF">EDD33_0066</name>
</gene>
<dbReference type="GO" id="GO:0031419">
    <property type="term" value="F:cobalamin binding"/>
    <property type="evidence" value="ECO:0007669"/>
    <property type="project" value="UniProtKB-KW"/>
</dbReference>
<dbReference type="EMBL" id="RKHO01000001">
    <property type="protein sequence ID" value="ROR89249.1"/>
    <property type="molecule type" value="Genomic_DNA"/>
</dbReference>
<feature type="domain" description="Pterin-binding" evidence="7">
    <location>
        <begin position="28"/>
        <end position="273"/>
    </location>
</feature>
<dbReference type="PANTHER" id="PTHR45833">
    <property type="entry name" value="METHIONINE SYNTHASE"/>
    <property type="match status" value="1"/>
</dbReference>
<evidence type="ECO:0000256" key="2">
    <source>
        <dbReference type="ARBA" id="ARBA00022603"/>
    </source>
</evidence>
<dbReference type="GO" id="GO:0050667">
    <property type="term" value="P:homocysteine metabolic process"/>
    <property type="evidence" value="ECO:0007669"/>
    <property type="project" value="TreeGrafter"/>
</dbReference>
<comment type="similarity">
    <text evidence="1">Belongs to the vitamin-B12 dependent methionine synthase family.</text>
</comment>
<comment type="caution">
    <text evidence="8">The sequence shown here is derived from an EMBL/GenBank/DDBJ whole genome shotgun (WGS) entry which is preliminary data.</text>
</comment>
<keyword evidence="2 8" id="KW-0489">Methyltransferase</keyword>
<evidence type="ECO:0000256" key="3">
    <source>
        <dbReference type="ARBA" id="ARBA00022628"/>
    </source>
</evidence>
<evidence type="ECO:0000313" key="9">
    <source>
        <dbReference type="Proteomes" id="UP000281738"/>
    </source>
</evidence>
<dbReference type="Pfam" id="PF00809">
    <property type="entry name" value="Pterin_bind"/>
    <property type="match status" value="1"/>
</dbReference>
<dbReference type="Proteomes" id="UP000281738">
    <property type="component" value="Unassembled WGS sequence"/>
</dbReference>
<organism evidence="8 9">
    <name type="scientific">Nocardioides aurantiacus</name>
    <dbReference type="NCBI Taxonomy" id="86796"/>
    <lineage>
        <taxon>Bacteria</taxon>
        <taxon>Bacillati</taxon>
        <taxon>Actinomycetota</taxon>
        <taxon>Actinomycetes</taxon>
        <taxon>Propionibacteriales</taxon>
        <taxon>Nocardioidaceae</taxon>
        <taxon>Nocardioides</taxon>
    </lineage>
</organism>
<dbReference type="GO" id="GO:0046653">
    <property type="term" value="P:tetrahydrofolate metabolic process"/>
    <property type="evidence" value="ECO:0007669"/>
    <property type="project" value="TreeGrafter"/>
</dbReference>
<dbReference type="InterPro" id="IPR011005">
    <property type="entry name" value="Dihydropteroate_synth-like_sf"/>
</dbReference>
<reference evidence="8 9" key="1">
    <citation type="submission" date="2018-11" db="EMBL/GenBank/DDBJ databases">
        <title>Sequencing the genomes of 1000 actinobacteria strains.</title>
        <authorList>
            <person name="Klenk H.-P."/>
        </authorList>
    </citation>
    <scope>NUCLEOTIDE SEQUENCE [LARGE SCALE GENOMIC DNA]</scope>
    <source>
        <strain evidence="8 9">DSM 12652</strain>
    </source>
</reference>
<dbReference type="GO" id="GO:0008705">
    <property type="term" value="F:methionine synthase activity"/>
    <property type="evidence" value="ECO:0007669"/>
    <property type="project" value="TreeGrafter"/>
</dbReference>
<evidence type="ECO:0000256" key="6">
    <source>
        <dbReference type="ARBA" id="ARBA00023285"/>
    </source>
</evidence>
<keyword evidence="3" id="KW-0846">Cobalamin</keyword>
<evidence type="ECO:0000256" key="1">
    <source>
        <dbReference type="ARBA" id="ARBA00010398"/>
    </source>
</evidence>
<dbReference type="GO" id="GO:0005829">
    <property type="term" value="C:cytosol"/>
    <property type="evidence" value="ECO:0007669"/>
    <property type="project" value="TreeGrafter"/>
</dbReference>
<name>A0A3N2CNZ9_9ACTN</name>
<protein>
    <submittedName>
        <fullName evidence="8">5-methyltetrahydrofolate--homocysteine methyltransferase</fullName>
    </submittedName>
</protein>
<dbReference type="AlphaFoldDB" id="A0A3N2CNZ9"/>
<evidence type="ECO:0000256" key="5">
    <source>
        <dbReference type="ARBA" id="ARBA00022723"/>
    </source>
</evidence>
<keyword evidence="9" id="KW-1185">Reference proteome</keyword>
<accession>A0A3N2CNZ9</accession>
<dbReference type="SUPFAM" id="SSF51717">
    <property type="entry name" value="Dihydropteroate synthetase-like"/>
    <property type="match status" value="1"/>
</dbReference>
<dbReference type="GO" id="GO:0032259">
    <property type="term" value="P:methylation"/>
    <property type="evidence" value="ECO:0007669"/>
    <property type="project" value="UniProtKB-KW"/>
</dbReference>
<dbReference type="InterPro" id="IPR000489">
    <property type="entry name" value="Pterin-binding_dom"/>
</dbReference>
<dbReference type="InterPro" id="IPR050554">
    <property type="entry name" value="Met_Synthase/Corrinoid"/>
</dbReference>
<dbReference type="PANTHER" id="PTHR45833:SF1">
    <property type="entry name" value="METHIONINE SYNTHASE"/>
    <property type="match status" value="1"/>
</dbReference>
<evidence type="ECO:0000256" key="4">
    <source>
        <dbReference type="ARBA" id="ARBA00022679"/>
    </source>
</evidence>
<evidence type="ECO:0000259" key="7">
    <source>
        <dbReference type="PROSITE" id="PS50972"/>
    </source>
</evidence>
<dbReference type="Gene3D" id="3.20.20.20">
    <property type="entry name" value="Dihydropteroate synthase-like"/>
    <property type="match status" value="1"/>
</dbReference>
<dbReference type="PROSITE" id="PS50972">
    <property type="entry name" value="PTERIN_BINDING"/>
    <property type="match status" value="1"/>
</dbReference>
<keyword evidence="5" id="KW-0479">Metal-binding</keyword>
<proteinExistence type="inferred from homology"/>